<name>A0A9C6U4D6_FRAOC</name>
<protein>
    <submittedName>
        <fullName evidence="4">Uncharacterized protein LOC113211331 isoform X2</fullName>
    </submittedName>
</protein>
<reference evidence="4" key="1">
    <citation type="submission" date="2025-08" db="UniProtKB">
        <authorList>
            <consortium name="RefSeq"/>
        </authorList>
    </citation>
    <scope>IDENTIFICATION</scope>
    <source>
        <tissue evidence="4">Whole organism</tissue>
    </source>
</reference>
<feature type="region of interest" description="Disordered" evidence="2">
    <location>
        <begin position="539"/>
        <end position="561"/>
    </location>
</feature>
<evidence type="ECO:0000256" key="2">
    <source>
        <dbReference type="SAM" id="MobiDB-lite"/>
    </source>
</evidence>
<feature type="compositionally biased region" description="Low complexity" evidence="2">
    <location>
        <begin position="9"/>
        <end position="20"/>
    </location>
</feature>
<feature type="region of interest" description="Disordered" evidence="2">
    <location>
        <begin position="477"/>
        <end position="506"/>
    </location>
</feature>
<keyword evidence="1" id="KW-0103">Bromodomain</keyword>
<dbReference type="Gene3D" id="1.20.920.10">
    <property type="entry name" value="Bromodomain-like"/>
    <property type="match status" value="1"/>
</dbReference>
<dbReference type="InterPro" id="IPR036427">
    <property type="entry name" value="Bromodomain-like_sf"/>
</dbReference>
<organism evidence="3 4">
    <name type="scientific">Frankliniella occidentalis</name>
    <name type="common">Western flower thrips</name>
    <name type="synonym">Euthrips occidentalis</name>
    <dbReference type="NCBI Taxonomy" id="133901"/>
    <lineage>
        <taxon>Eukaryota</taxon>
        <taxon>Metazoa</taxon>
        <taxon>Ecdysozoa</taxon>
        <taxon>Arthropoda</taxon>
        <taxon>Hexapoda</taxon>
        <taxon>Insecta</taxon>
        <taxon>Pterygota</taxon>
        <taxon>Neoptera</taxon>
        <taxon>Paraneoptera</taxon>
        <taxon>Thysanoptera</taxon>
        <taxon>Terebrantia</taxon>
        <taxon>Thripoidea</taxon>
        <taxon>Thripidae</taxon>
        <taxon>Frankliniella</taxon>
    </lineage>
</organism>
<dbReference type="SUPFAM" id="SSF47370">
    <property type="entry name" value="Bromodomain"/>
    <property type="match status" value="1"/>
</dbReference>
<sequence>MSCTWTLQPPLELPSSPSPSATCKQTRNTSSFSITSITPPLCPRRRATPEIQVHGTATLHDQSSDLAQNEAPFEFPVEVERMVSELCSSSKESPPTYESFGLSVGIGLDYGGLHFNDSISAPPTPPAKQRSPFSLLQVPQQVPPPPPIPVRAAAEVQPIPTQAAFHCAPGLRFSEPSPTPIRADPPPANLPYFPESYPFPNAYHYAGKSSPQPGVVPTGSILTELPLPDGDTSFRELVVKGCLELESILRVHKQHSYIGDLLTFCHAIRESAAAAAGGEFDAPSDETRALIIAFFRLVSCWLGLFPCQQELHSAFREWQQASRRVIVAILRRVPALQQAQQHARERLLSEGDQWRPQHASPAPPPPSRQVWPKGQAKGPGKNSPKTLPQKSALRGPASKDWSELARVDGTRPGPNLSRSTTLPPPAWRAEDTGADANQVESRASTRLMGTGTGPPPSLDSTFAGGGAVVYPLSFSESATPQRPIGSAKASRSWRSPPVAETPRTAGRHHAPVVRFDLDGSDEVHHGAYMKPGCYDVPMRQSTPPAAPAAPPGSPLESNAAAPLTYPLTTPALPPLLPASMTMLPPPLLSETTWQAALASAETLSKALQSHEDAGREDGAVEQAIEILGFVDGDAMSHAGEVDDPGGMLTAANPQASRGWLPLAQLEVAEQLVPTSFTVNESRAKDFSSRGKKEGAPFDLDSMSQKLECQAYETLDQFEQDFRRVLFNHTNCSGDSAKVCAGRTKALEKVFDDLLEHHFCSRNLQDSETCRNPGLQLEDPDRIPATRTAAHSAPSQNDEEGTGEPEPTLSIAENLVSAAGVGAGQPSGTDGEEAPAKNEE</sequence>
<dbReference type="RefSeq" id="XP_052120869.1">
    <property type="nucleotide sequence ID" value="XM_052264909.1"/>
</dbReference>
<feature type="region of interest" description="Disordered" evidence="2">
    <location>
        <begin position="785"/>
        <end position="839"/>
    </location>
</feature>
<dbReference type="GeneID" id="113211331"/>
<feature type="region of interest" description="Disordered" evidence="2">
    <location>
        <begin position="351"/>
        <end position="438"/>
    </location>
</feature>
<accession>A0A9C6U4D6</accession>
<evidence type="ECO:0000313" key="3">
    <source>
        <dbReference type="Proteomes" id="UP000504606"/>
    </source>
</evidence>
<dbReference type="AlphaFoldDB" id="A0A9C6U4D6"/>
<feature type="region of interest" description="Disordered" evidence="2">
    <location>
        <begin position="1"/>
        <end position="44"/>
    </location>
</feature>
<keyword evidence="3" id="KW-1185">Reference proteome</keyword>
<feature type="compositionally biased region" description="Pro residues" evidence="2">
    <location>
        <begin position="544"/>
        <end position="553"/>
    </location>
</feature>
<proteinExistence type="predicted"/>
<gene>
    <name evidence="4" type="primary">LOC113211331</name>
</gene>
<evidence type="ECO:0000256" key="1">
    <source>
        <dbReference type="ARBA" id="ARBA00023117"/>
    </source>
</evidence>
<evidence type="ECO:0000313" key="4">
    <source>
        <dbReference type="RefSeq" id="XP_052120869.1"/>
    </source>
</evidence>
<feature type="compositionally biased region" description="Basic and acidic residues" evidence="2">
    <location>
        <begin position="400"/>
        <end position="409"/>
    </location>
</feature>
<dbReference type="Proteomes" id="UP000504606">
    <property type="component" value="Unplaced"/>
</dbReference>
<feature type="compositionally biased region" description="Low complexity" evidence="2">
    <location>
        <begin position="29"/>
        <end position="38"/>
    </location>
</feature>